<dbReference type="InterPro" id="IPR036193">
    <property type="entry name" value="ADK_active_lid_dom_sf"/>
</dbReference>
<dbReference type="GO" id="GO:0005759">
    <property type="term" value="C:mitochondrial matrix"/>
    <property type="evidence" value="ECO:0007669"/>
    <property type="project" value="UniProtKB-SubCell"/>
</dbReference>
<organism evidence="8 9">
    <name type="scientific">Austropuccinia psidii MF-1</name>
    <dbReference type="NCBI Taxonomy" id="1389203"/>
    <lineage>
        <taxon>Eukaryota</taxon>
        <taxon>Fungi</taxon>
        <taxon>Dikarya</taxon>
        <taxon>Basidiomycota</taxon>
        <taxon>Pucciniomycotina</taxon>
        <taxon>Pucciniomycetes</taxon>
        <taxon>Pucciniales</taxon>
        <taxon>Sphaerophragmiaceae</taxon>
        <taxon>Austropuccinia</taxon>
    </lineage>
</organism>
<dbReference type="CDD" id="cd01428">
    <property type="entry name" value="ADK"/>
    <property type="match status" value="1"/>
</dbReference>
<evidence type="ECO:0000256" key="3">
    <source>
        <dbReference type="ARBA" id="ARBA00022741"/>
    </source>
</evidence>
<feature type="binding site" evidence="6">
    <location>
        <position position="218"/>
    </location>
    <ligand>
        <name>AMP</name>
        <dbReference type="ChEBI" id="CHEBI:456215"/>
    </ligand>
</feature>
<sequence length="290" mass="33145">MLIKHANRFARMPYYSPSRKSCAANPSTRNLSLPNRVVKNNSLSRRMSSSQASPANSKLRMILLGAPGSGKGTLSSKLIERFRLDIIGIGDLLRRNVEKQTKIGRLAESYISKGDLLPDPIILEIVQPELKKLKNKDWILDGLPRTRQQAIQLDKFMKSELNDQLNLVVSLEVPTEVILKRITERWIHAPSGRVYNTTYTPPKVMGKDDITGEPLIKRKDDTVEVFSNRLRLFHNENKPLLEYYDNQFVMTGPEAHKRKKLAHLFGTSSDEIWPQIDKVVKEHFPHLTSQ</sequence>
<dbReference type="SUPFAM" id="SSF52540">
    <property type="entry name" value="P-loop containing nucleoside triphosphate hydrolases"/>
    <property type="match status" value="1"/>
</dbReference>
<dbReference type="GO" id="GO:0005525">
    <property type="term" value="F:GTP binding"/>
    <property type="evidence" value="ECO:0007669"/>
    <property type="project" value="UniProtKB-KW"/>
</dbReference>
<comment type="subunit">
    <text evidence="6">Monomer.</text>
</comment>
<proteinExistence type="inferred from homology"/>
<dbReference type="PANTHER" id="PTHR23359">
    <property type="entry name" value="NUCLEOTIDE KINASE"/>
    <property type="match status" value="1"/>
</dbReference>
<feature type="domain" description="Adenylate kinase active site lid" evidence="7">
    <location>
        <begin position="185"/>
        <end position="220"/>
    </location>
</feature>
<evidence type="ECO:0000256" key="5">
    <source>
        <dbReference type="ARBA" id="ARBA00023134"/>
    </source>
</evidence>
<name>A0A9Q3CJK5_9BASI</name>
<protein>
    <recommendedName>
        <fullName evidence="6">GTP:AMP phosphotransferase, mitochondrial</fullName>
        <ecNumber evidence="6">2.7.4.10</ecNumber>
    </recommendedName>
    <alternativeName>
        <fullName evidence="6">Adenylate kinase 3</fullName>
        <shortName evidence="6">AK 3</shortName>
    </alternativeName>
</protein>
<comment type="caution">
    <text evidence="6">Lacks conserved residue(s) required for the propagation of feature annotation.</text>
</comment>
<dbReference type="GO" id="GO:0046899">
    <property type="term" value="F:nucleoside triphosphate adenylate kinase activity"/>
    <property type="evidence" value="ECO:0007669"/>
    <property type="project" value="UniProtKB-UniRule"/>
</dbReference>
<gene>
    <name evidence="6" type="primary">ADK2</name>
    <name evidence="8" type="ORF">O181_024582</name>
</gene>
<dbReference type="FunFam" id="3.40.50.300:FF:000106">
    <property type="entry name" value="Adenylate kinase mitochondrial"/>
    <property type="match status" value="1"/>
</dbReference>
<dbReference type="InterPro" id="IPR028586">
    <property type="entry name" value="AK3/Ak4_mitochondrial"/>
</dbReference>
<comment type="function">
    <text evidence="6">Involved in maintaining the homeostasis of cellular nucleotides by catalyzing the interconversion of nucleoside phosphates. Has GTP:AMP phosphotransferase and ITP:AMP phosphotransferase activities.</text>
</comment>
<evidence type="ECO:0000256" key="6">
    <source>
        <dbReference type="HAMAP-Rule" id="MF_03169"/>
    </source>
</evidence>
<feature type="region of interest" description="LID" evidence="6">
    <location>
        <begin position="184"/>
        <end position="221"/>
    </location>
</feature>
<feature type="binding site" evidence="6">
    <location>
        <position position="94"/>
    </location>
    <ligand>
        <name>AMP</name>
        <dbReference type="ChEBI" id="CHEBI:456215"/>
    </ligand>
</feature>
<keyword evidence="5 6" id="KW-0342">GTP-binding</keyword>
<keyword evidence="9" id="KW-1185">Reference proteome</keyword>
<comment type="subcellular location">
    <subcellularLocation>
        <location evidence="1 6">Mitochondrion matrix</location>
    </subcellularLocation>
</comment>
<comment type="caution">
    <text evidence="8">The sequence shown here is derived from an EMBL/GenBank/DDBJ whole genome shotgun (WGS) entry which is preliminary data.</text>
</comment>
<dbReference type="GO" id="GO:0046033">
    <property type="term" value="P:AMP metabolic process"/>
    <property type="evidence" value="ECO:0007669"/>
    <property type="project" value="UniProtKB-UniRule"/>
</dbReference>
<accession>A0A9Q3CJK5</accession>
<dbReference type="AlphaFoldDB" id="A0A9Q3CJK5"/>
<feature type="binding site" evidence="6">
    <location>
        <position position="149"/>
    </location>
    <ligand>
        <name>AMP</name>
        <dbReference type="ChEBI" id="CHEBI:456215"/>
    </ligand>
</feature>
<feature type="binding site" evidence="6">
    <location>
        <position position="229"/>
    </location>
    <ligand>
        <name>AMP</name>
        <dbReference type="ChEBI" id="CHEBI:456215"/>
    </ligand>
</feature>
<feature type="region of interest" description="NMPbind" evidence="6">
    <location>
        <begin position="88"/>
        <end position="117"/>
    </location>
</feature>
<comment type="domain">
    <text evidence="6">Consists of three domains, a large central CORE domain and two small peripheral domains, NMPbind and LID, which undergo movements during catalysis. The LID domain closes over the site of phosphoryl transfer upon GTP binding. Assembling and dissambling the active center during each catalytic cycle provides an effective means to prevent GTP hydrolysis.</text>
</comment>
<evidence type="ECO:0000259" key="7">
    <source>
        <dbReference type="Pfam" id="PF05191"/>
    </source>
</evidence>
<dbReference type="GO" id="GO:0046039">
    <property type="term" value="P:GTP metabolic process"/>
    <property type="evidence" value="ECO:0007669"/>
    <property type="project" value="UniProtKB-UniRule"/>
</dbReference>
<dbReference type="NCBIfam" id="TIGR01351">
    <property type="entry name" value="adk"/>
    <property type="match status" value="1"/>
</dbReference>
<evidence type="ECO:0000313" key="8">
    <source>
        <dbReference type="EMBL" id="MBW0484867.1"/>
    </source>
</evidence>
<feature type="binding site" evidence="6">
    <location>
        <position position="269"/>
    </location>
    <ligand>
        <name>GTP</name>
        <dbReference type="ChEBI" id="CHEBI:37565"/>
    </ligand>
</feature>
<dbReference type="PRINTS" id="PR00094">
    <property type="entry name" value="ADENYLTKNASE"/>
</dbReference>
<keyword evidence="2 6" id="KW-0808">Transferase</keyword>
<reference evidence="8" key="1">
    <citation type="submission" date="2021-03" db="EMBL/GenBank/DDBJ databases">
        <title>Draft genome sequence of rust myrtle Austropuccinia psidii MF-1, a brazilian biotype.</title>
        <authorList>
            <person name="Quecine M.C."/>
            <person name="Pachon D.M.R."/>
            <person name="Bonatelli M.L."/>
            <person name="Correr F.H."/>
            <person name="Franceschini L.M."/>
            <person name="Leite T.F."/>
            <person name="Margarido G.R.A."/>
            <person name="Almeida C.A."/>
            <person name="Ferrarezi J.A."/>
            <person name="Labate C.A."/>
        </authorList>
    </citation>
    <scope>NUCLEOTIDE SEQUENCE</scope>
    <source>
        <strain evidence="8">MF-1</strain>
    </source>
</reference>
<dbReference type="Pfam" id="PF05191">
    <property type="entry name" value="ADK_lid"/>
    <property type="match status" value="1"/>
</dbReference>
<dbReference type="Gene3D" id="3.40.50.300">
    <property type="entry name" value="P-loop containing nucleotide triphosphate hydrolases"/>
    <property type="match status" value="1"/>
</dbReference>
<dbReference type="EC" id="2.7.4.10" evidence="6"/>
<keyword evidence="6" id="KW-0496">Mitochondrion</keyword>
<dbReference type="InterPro" id="IPR027417">
    <property type="entry name" value="P-loop_NTPase"/>
</dbReference>
<dbReference type="Pfam" id="PF00406">
    <property type="entry name" value="ADK"/>
    <property type="match status" value="1"/>
</dbReference>
<dbReference type="InterPro" id="IPR006259">
    <property type="entry name" value="Adenyl_kin_sub"/>
</dbReference>
<comment type="catalytic activity">
    <reaction evidence="6">
        <text>a ribonucleoside 5'-triphosphate + AMP = a ribonucleoside 5'-diphosphate + ADP</text>
        <dbReference type="Rhea" id="RHEA:13749"/>
        <dbReference type="ChEBI" id="CHEBI:57930"/>
        <dbReference type="ChEBI" id="CHEBI:61557"/>
        <dbReference type="ChEBI" id="CHEBI:456215"/>
        <dbReference type="ChEBI" id="CHEBI:456216"/>
        <dbReference type="EC" id="2.7.4.10"/>
    </reaction>
</comment>
<dbReference type="HAMAP" id="MF_00235">
    <property type="entry name" value="Adenylate_kinase_Adk"/>
    <property type="match status" value="1"/>
</dbReference>
<evidence type="ECO:0000256" key="1">
    <source>
        <dbReference type="ARBA" id="ARBA00004305"/>
    </source>
</evidence>
<dbReference type="InterPro" id="IPR007862">
    <property type="entry name" value="Adenylate_kinase_lid-dom"/>
</dbReference>
<feature type="binding site" evidence="6">
    <location>
        <begin position="115"/>
        <end position="117"/>
    </location>
    <ligand>
        <name>AMP</name>
        <dbReference type="ChEBI" id="CHEBI:456215"/>
    </ligand>
</feature>
<dbReference type="EMBL" id="AVOT02007885">
    <property type="protein sequence ID" value="MBW0484867.1"/>
    <property type="molecule type" value="Genomic_DNA"/>
</dbReference>
<dbReference type="GO" id="GO:0004017">
    <property type="term" value="F:AMP kinase activity"/>
    <property type="evidence" value="ECO:0007669"/>
    <property type="project" value="InterPro"/>
</dbReference>
<keyword evidence="4 6" id="KW-0418">Kinase</keyword>
<dbReference type="OrthoDB" id="439792at2759"/>
<evidence type="ECO:0000256" key="4">
    <source>
        <dbReference type="ARBA" id="ARBA00022777"/>
    </source>
</evidence>
<feature type="binding site" evidence="6">
    <location>
        <position position="185"/>
    </location>
    <ligand>
        <name>GTP</name>
        <dbReference type="ChEBI" id="CHEBI:37565"/>
    </ligand>
</feature>
<keyword evidence="3 6" id="KW-0547">Nucleotide-binding</keyword>
<evidence type="ECO:0000313" key="9">
    <source>
        <dbReference type="Proteomes" id="UP000765509"/>
    </source>
</evidence>
<dbReference type="GO" id="GO:0005524">
    <property type="term" value="F:ATP binding"/>
    <property type="evidence" value="ECO:0007669"/>
    <property type="project" value="InterPro"/>
</dbReference>
<feature type="binding site" evidence="6">
    <location>
        <begin position="194"/>
        <end position="195"/>
    </location>
    <ligand>
        <name>GTP</name>
        <dbReference type="ChEBI" id="CHEBI:37565"/>
    </ligand>
</feature>
<comment type="similarity">
    <text evidence="6">Belongs to the adenylate kinase family. AK3 subfamily.</text>
</comment>
<feature type="binding site" evidence="6">
    <location>
        <begin position="68"/>
        <end position="73"/>
    </location>
    <ligand>
        <name>GTP</name>
        <dbReference type="ChEBI" id="CHEBI:37565"/>
    </ligand>
</feature>
<dbReference type="GO" id="GO:0006172">
    <property type="term" value="P:ADP biosynthetic process"/>
    <property type="evidence" value="ECO:0007669"/>
    <property type="project" value="UniProtKB-UniRule"/>
</dbReference>
<dbReference type="HAMAP" id="MF_03169">
    <property type="entry name" value="Adenylate_kinase_AK3"/>
    <property type="match status" value="1"/>
</dbReference>
<dbReference type="SUPFAM" id="SSF57774">
    <property type="entry name" value="Microbial and mitochondrial ADK, insert 'zinc finger' domain"/>
    <property type="match status" value="1"/>
</dbReference>
<dbReference type="GO" id="GO:0046041">
    <property type="term" value="P:ITP metabolic process"/>
    <property type="evidence" value="ECO:0007669"/>
    <property type="project" value="UniProtKB-UniRule"/>
</dbReference>
<dbReference type="InterPro" id="IPR000850">
    <property type="entry name" value="Adenylat/UMP-CMP_kin"/>
</dbReference>
<evidence type="ECO:0000256" key="2">
    <source>
        <dbReference type="ARBA" id="ARBA00022679"/>
    </source>
</evidence>
<dbReference type="Proteomes" id="UP000765509">
    <property type="component" value="Unassembled WGS sequence"/>
</dbReference>